<sequence length="227" mass="24923">MYLSDTRLLLSTCQPFIESVRMKQLTSLYTTLLLNALIYSIKAPDNVSLVVSPSRSQFFKRENVSLSCEVQQRKSATWRVVRNTPIKGTQECSDWGLVSESSCTISHTYPSDSGLYWCQTWSGEHSNAVNITVHDGPVILESPALPVTEGHSVTLSCRYQTTPSNLTGDFYKDGYLISTESTGEMTIPAVNKSDEGIYSCRHSELGGSPESLLAVRAPSLNSSPSPT</sequence>
<evidence type="ECO:0000313" key="5">
    <source>
        <dbReference type="Proteomes" id="UP001557470"/>
    </source>
</evidence>
<dbReference type="InterPro" id="IPR003599">
    <property type="entry name" value="Ig_sub"/>
</dbReference>
<dbReference type="InterPro" id="IPR013783">
    <property type="entry name" value="Ig-like_fold"/>
</dbReference>
<gene>
    <name evidence="4" type="ORF">UPYG_G00246800</name>
</gene>
<dbReference type="AlphaFoldDB" id="A0ABD0WH90"/>
<feature type="domain" description="Ig-like" evidence="3">
    <location>
        <begin position="137"/>
        <end position="201"/>
    </location>
</feature>
<dbReference type="InterPro" id="IPR036179">
    <property type="entry name" value="Ig-like_dom_sf"/>
</dbReference>
<dbReference type="Gene3D" id="2.60.40.10">
    <property type="entry name" value="Immunoglobulins"/>
    <property type="match status" value="2"/>
</dbReference>
<dbReference type="SMART" id="SM00409">
    <property type="entry name" value="IG"/>
    <property type="match status" value="2"/>
</dbReference>
<dbReference type="SUPFAM" id="SSF48726">
    <property type="entry name" value="Immunoglobulin"/>
    <property type="match status" value="2"/>
</dbReference>
<protein>
    <recommendedName>
        <fullName evidence="3">Ig-like domain-containing protein</fullName>
    </recommendedName>
</protein>
<reference evidence="4 5" key="1">
    <citation type="submission" date="2024-06" db="EMBL/GenBank/DDBJ databases">
        <authorList>
            <person name="Pan Q."/>
            <person name="Wen M."/>
            <person name="Jouanno E."/>
            <person name="Zahm M."/>
            <person name="Klopp C."/>
            <person name="Cabau C."/>
            <person name="Louis A."/>
            <person name="Berthelot C."/>
            <person name="Parey E."/>
            <person name="Roest Crollius H."/>
            <person name="Montfort J."/>
            <person name="Robinson-Rechavi M."/>
            <person name="Bouchez O."/>
            <person name="Lampietro C."/>
            <person name="Lopez Roques C."/>
            <person name="Donnadieu C."/>
            <person name="Postlethwait J."/>
            <person name="Bobe J."/>
            <person name="Verreycken H."/>
            <person name="Guiguen Y."/>
        </authorList>
    </citation>
    <scope>NUCLEOTIDE SEQUENCE [LARGE SCALE GENOMIC DNA]</scope>
    <source>
        <strain evidence="4">Up_M1</strain>
        <tissue evidence="4">Testis</tissue>
    </source>
</reference>
<evidence type="ECO:0000256" key="2">
    <source>
        <dbReference type="ARBA" id="ARBA00023157"/>
    </source>
</evidence>
<evidence type="ECO:0000313" key="4">
    <source>
        <dbReference type="EMBL" id="KAL0970750.1"/>
    </source>
</evidence>
<dbReference type="InterPro" id="IPR007110">
    <property type="entry name" value="Ig-like_dom"/>
</dbReference>
<dbReference type="Proteomes" id="UP001557470">
    <property type="component" value="Unassembled WGS sequence"/>
</dbReference>
<organism evidence="4 5">
    <name type="scientific">Umbra pygmaea</name>
    <name type="common">Eastern mudminnow</name>
    <dbReference type="NCBI Taxonomy" id="75934"/>
    <lineage>
        <taxon>Eukaryota</taxon>
        <taxon>Metazoa</taxon>
        <taxon>Chordata</taxon>
        <taxon>Craniata</taxon>
        <taxon>Vertebrata</taxon>
        <taxon>Euteleostomi</taxon>
        <taxon>Actinopterygii</taxon>
        <taxon>Neopterygii</taxon>
        <taxon>Teleostei</taxon>
        <taxon>Protacanthopterygii</taxon>
        <taxon>Esociformes</taxon>
        <taxon>Umbridae</taxon>
        <taxon>Umbra</taxon>
    </lineage>
</organism>
<evidence type="ECO:0000259" key="3">
    <source>
        <dbReference type="PROSITE" id="PS50835"/>
    </source>
</evidence>
<dbReference type="PANTHER" id="PTHR11481">
    <property type="entry name" value="IMMUNOGLOBULIN FC RECEPTOR"/>
    <property type="match status" value="1"/>
</dbReference>
<dbReference type="Pfam" id="PF13927">
    <property type="entry name" value="Ig_3"/>
    <property type="match status" value="1"/>
</dbReference>
<comment type="caution">
    <text evidence="4">The sequence shown here is derived from an EMBL/GenBank/DDBJ whole genome shotgun (WGS) entry which is preliminary data.</text>
</comment>
<dbReference type="SMART" id="SM00408">
    <property type="entry name" value="IGc2"/>
    <property type="match status" value="2"/>
</dbReference>
<keyword evidence="2" id="KW-1015">Disulfide bond</keyword>
<keyword evidence="1" id="KW-0732">Signal</keyword>
<evidence type="ECO:0000256" key="1">
    <source>
        <dbReference type="ARBA" id="ARBA00022729"/>
    </source>
</evidence>
<dbReference type="PROSITE" id="PS50835">
    <property type="entry name" value="IG_LIKE"/>
    <property type="match status" value="1"/>
</dbReference>
<keyword evidence="5" id="KW-1185">Reference proteome</keyword>
<dbReference type="EMBL" id="JAGEUA010000007">
    <property type="protein sequence ID" value="KAL0970750.1"/>
    <property type="molecule type" value="Genomic_DNA"/>
</dbReference>
<dbReference type="PANTHER" id="PTHR11481:SF64">
    <property type="entry name" value="FC RECEPTOR-LIKE PROTEIN 4"/>
    <property type="match status" value="1"/>
</dbReference>
<proteinExistence type="predicted"/>
<name>A0ABD0WH90_UMBPY</name>
<accession>A0ABD0WH90</accession>
<dbReference type="InterPro" id="IPR003598">
    <property type="entry name" value="Ig_sub2"/>
</dbReference>
<dbReference type="InterPro" id="IPR050488">
    <property type="entry name" value="Ig_Fc_receptor"/>
</dbReference>